<feature type="coiled-coil region" evidence="1">
    <location>
        <begin position="153"/>
        <end position="201"/>
    </location>
</feature>
<reference evidence="2" key="1">
    <citation type="submission" date="2018-11" db="EMBL/GenBank/DDBJ databases">
        <authorList>
            <person name="Alioto T."/>
            <person name="Alioto T."/>
        </authorList>
    </citation>
    <scope>NUCLEOTIDE SEQUENCE</scope>
</reference>
<dbReference type="PANTHER" id="PTHR31424">
    <property type="entry name" value="PROTEIN CBG23806"/>
    <property type="match status" value="1"/>
</dbReference>
<sequence>MSDNLKNYDKVKFQDTVEIGTHSPNLKQHFLDQDVTLITLDIKYSFLRELFKARHSFPNLTYVEILNSQLQVFRLVQCERLEDRLYKISTNIAQLYAKHSGGNQKAKLDRKIKKLAVFRKEVIHSDELSDSLEHFKYENVTLAVRCRQLLECMQTCTESKEIVERKLQSLEKKLESDGKQLQKVEKKLQLVEKELTNAQDVLTTVCSPEDHLKYVNHGKSLDAVSSSHRSRKVNMLKSNIKDALWFSESYGLQPTNVIFHDSLGSSVNLELGTNNKDMEKMKEVLFIMDRFKISDQAYHEVATISDTLPKLHSIIDVRDNMNNNLVICRTPGNTPGAYVSLRTELRKIMEKRLNIPEIIKIKISGDGTKVSRISNYVVISFSLIDESAKQSSNEQVVLAIVKTSEQYDTLDTCFSPVFREINEITSAGSSTGEFACPWCKIPKHERCDTTKVWDYYHSEDIKRTIKEITDLSKLTKKQFGVKHKPLILIEPSHIVPDELHLLLRIFDVLLRNLIDDATDKDVKEQARTRKLAKDNITEFVEKIRSCGVTFAIWSSKAGDTDWTSLTGNAVKKVLRNLPDKLFFIIHNDTHEDTVQLWKDFSAIYDFICSDLCETKDAHSIYTQCKQWVDKFLSLGDKRKGYAKKNITPYIHCLLYHVPYFIVNYGSLRKFSGQPTEKVNDDIKAIHHKKTNRYDCAMDALTVRKRIEANHNSGREKRSYNKKKSEYWEDEIRLIRSRRKLTICAAIKDADVIPASKPCLEHEIDVENLTVVEIKQKLKDHGVATKIRKHDKLVQLYKDTVLQNHS</sequence>
<evidence type="ECO:0000313" key="3">
    <source>
        <dbReference type="Proteomes" id="UP000596742"/>
    </source>
</evidence>
<dbReference type="OrthoDB" id="10037925at2759"/>
<name>A0A8B6G6L9_MYTGA</name>
<dbReference type="PANTHER" id="PTHR31424:SF3">
    <property type="entry name" value="RING-TYPE DOMAIN-CONTAINING PROTEIN"/>
    <property type="match status" value="1"/>
</dbReference>
<dbReference type="Proteomes" id="UP000596742">
    <property type="component" value="Unassembled WGS sequence"/>
</dbReference>
<accession>A0A8B6G6L9</accession>
<dbReference type="AlphaFoldDB" id="A0A8B6G6L9"/>
<keyword evidence="3" id="KW-1185">Reference proteome</keyword>
<keyword evidence="1" id="KW-0175">Coiled coil</keyword>
<comment type="caution">
    <text evidence="2">The sequence shown here is derived from an EMBL/GenBank/DDBJ whole genome shotgun (WGS) entry which is preliminary data.</text>
</comment>
<protein>
    <submittedName>
        <fullName evidence="2">Uncharacterized protein</fullName>
    </submittedName>
</protein>
<proteinExistence type="predicted"/>
<evidence type="ECO:0000313" key="2">
    <source>
        <dbReference type="EMBL" id="VDI59539.1"/>
    </source>
</evidence>
<dbReference type="EMBL" id="UYJE01007948">
    <property type="protein sequence ID" value="VDI59539.1"/>
    <property type="molecule type" value="Genomic_DNA"/>
</dbReference>
<evidence type="ECO:0000256" key="1">
    <source>
        <dbReference type="SAM" id="Coils"/>
    </source>
</evidence>
<organism evidence="2 3">
    <name type="scientific">Mytilus galloprovincialis</name>
    <name type="common">Mediterranean mussel</name>
    <dbReference type="NCBI Taxonomy" id="29158"/>
    <lineage>
        <taxon>Eukaryota</taxon>
        <taxon>Metazoa</taxon>
        <taxon>Spiralia</taxon>
        <taxon>Lophotrochozoa</taxon>
        <taxon>Mollusca</taxon>
        <taxon>Bivalvia</taxon>
        <taxon>Autobranchia</taxon>
        <taxon>Pteriomorphia</taxon>
        <taxon>Mytilida</taxon>
        <taxon>Mytiloidea</taxon>
        <taxon>Mytilidae</taxon>
        <taxon>Mytilinae</taxon>
        <taxon>Mytilus</taxon>
    </lineage>
</organism>
<gene>
    <name evidence="2" type="ORF">MGAL_10B048066</name>
</gene>